<reference evidence="2 3" key="1">
    <citation type="submission" date="2020-09" db="EMBL/GenBank/DDBJ databases">
        <title>Genome sequences of type strains of Chitinophaga qingshengii and Chitinophaga varians.</title>
        <authorList>
            <person name="Kittiwongwattana C."/>
        </authorList>
    </citation>
    <scope>NUCLEOTIDE SEQUENCE [LARGE SCALE GENOMIC DNA]</scope>
    <source>
        <strain evidence="2 3">JCM 30026</strain>
    </source>
</reference>
<dbReference type="Proteomes" id="UP000659124">
    <property type="component" value="Unassembled WGS sequence"/>
</dbReference>
<gene>
    <name evidence="2" type="ORF">ICL07_05220</name>
</gene>
<evidence type="ECO:0000256" key="1">
    <source>
        <dbReference type="SAM" id="SignalP"/>
    </source>
</evidence>
<comment type="caution">
    <text evidence="2">The sequence shown here is derived from an EMBL/GenBank/DDBJ whole genome shotgun (WGS) entry which is preliminary data.</text>
</comment>
<name>A0ABR7TH05_9BACT</name>
<evidence type="ECO:0000313" key="2">
    <source>
        <dbReference type="EMBL" id="MBC9929766.1"/>
    </source>
</evidence>
<evidence type="ECO:0008006" key="4">
    <source>
        <dbReference type="Google" id="ProtNLM"/>
    </source>
</evidence>
<accession>A0ABR7TH05</accession>
<feature type="chain" id="PRO_5045518295" description="YaiO family outer membrane beta-barrel protein" evidence="1">
    <location>
        <begin position="21"/>
        <end position="410"/>
    </location>
</feature>
<sequence>MKKHLLLALTFTAGSLPLWAQLSYNDVGRAAGMFAGEISNSIKEGQTNKMLRQKQSLQLLQGAVKELGEARYDNAFGQAEQAMIQYPKYSLSYLVMAYTALQNDDYVNSNRMLQLYHKYNRKAYNRNLNLTVPGEFVQMVKEKNEKGFASLSQESKTKQYSKEPWLNNSLVIKLTASALFLSDEASRYTGYGTQKYDAIPEIISDNTLSLLYTRNFWFSRGRSLPFTNNNFGLSLTGGVDVNLDFPNTYFPGSYKAHITPGLFMNKVYFSPGQLRYQRPLGYQQRNDNTDIASAGVIFSPEVRWYLGVLNAYATDMRQLSQATRSSGKFGFGYLLFRLGHELYAGYKANASNGQDYYKEERVEFMFGFSGYAGKRRTTEFGFIAGPGGINNPFADGDYWRVGLSISKRIL</sequence>
<proteinExistence type="predicted"/>
<dbReference type="EMBL" id="JACVFC010000001">
    <property type="protein sequence ID" value="MBC9929766.1"/>
    <property type="molecule type" value="Genomic_DNA"/>
</dbReference>
<keyword evidence="3" id="KW-1185">Reference proteome</keyword>
<protein>
    <recommendedName>
        <fullName evidence="4">YaiO family outer membrane beta-barrel protein</fullName>
    </recommendedName>
</protein>
<feature type="signal peptide" evidence="1">
    <location>
        <begin position="1"/>
        <end position="20"/>
    </location>
</feature>
<keyword evidence="1" id="KW-0732">Signal</keyword>
<evidence type="ECO:0000313" key="3">
    <source>
        <dbReference type="Proteomes" id="UP000659124"/>
    </source>
</evidence>
<dbReference type="RefSeq" id="WP_188086863.1">
    <property type="nucleotide sequence ID" value="NZ_JACVFC010000001.1"/>
</dbReference>
<organism evidence="2 3">
    <name type="scientific">Chitinophaga qingshengii</name>
    <dbReference type="NCBI Taxonomy" id="1569794"/>
    <lineage>
        <taxon>Bacteria</taxon>
        <taxon>Pseudomonadati</taxon>
        <taxon>Bacteroidota</taxon>
        <taxon>Chitinophagia</taxon>
        <taxon>Chitinophagales</taxon>
        <taxon>Chitinophagaceae</taxon>
        <taxon>Chitinophaga</taxon>
    </lineage>
</organism>